<dbReference type="Proteomes" id="UP001175000">
    <property type="component" value="Unassembled WGS sequence"/>
</dbReference>
<evidence type="ECO:0000313" key="1">
    <source>
        <dbReference type="EMBL" id="KAK0627458.1"/>
    </source>
</evidence>
<proteinExistence type="predicted"/>
<keyword evidence="2" id="KW-1185">Reference proteome</keyword>
<accession>A0AA40C7W1</accession>
<gene>
    <name evidence="1" type="ORF">B0T14DRAFT_512660</name>
</gene>
<sequence>MATSTKPEYQHFVPQFLLRNFAHPYKPAGVRKRGKRKDENGIYYNELVVRNVDLSADPPVICEKPVKRVLGEMNMYEKDDDASHAPDLGSSKTRRSLEQMLGQLENKVVAVFQKITNTYKEDVKNKAEGSDFGPACVELTRAERDLIRKFLFILKYRGRRFRQRFNHDSAESYEENDREIFLEYMTEKGYTRPLDVWHDNIKAIIEVDMDTEGLWRRELPKRMYPMDAQWFISHTGFYYMTICTPSSPDEEFVLTDNSYNVFEGPNTFVRDWQGGQVQPSYHVPLHKFAPVSPKLMIVLRSMTFPNPLEDADEATRRWRALRRKVVLEDFYGPEMSKSLLDDLPVTKARNNYSQIIGNRGEPIDCDIGFKRQKSHKFYFTIFPLPSKYVHTINTVLFDNASYCKSIIFNETTAFIKTLEWFLTAPSSTAKTVLGYDDDARKKLFDKLEVIARSLGSEKEMTRGYLRVPLMQGDYDGFMKWNDQKHRLIRDMNLGKRNSHRNNSRSPKPDFRGLYEDLGGTKGSMANDFDQAERMWILRVKIDSWSHGVDESIRQRNRNLLNEAYCRVPPARYFVFSKLSQIEITAIELPKDREPKIDVEGPEDIIARAQHIVRRDKINGLIHNAMQSYAKRQGRSRSQDMWKKFTPDFEGFKKLRSISFMVEESGYIRDCGIPEVEDLARQAQRRILRENLQNDDSLAYSSIAFLKEDVRIELLTRALVKVDFATLLKGKVEASLLHGLEGVLFDLAYPTPPDKKASPK</sequence>
<reference evidence="1" key="1">
    <citation type="submission" date="2023-06" db="EMBL/GenBank/DDBJ databases">
        <title>Genome-scale phylogeny and comparative genomics of the fungal order Sordariales.</title>
        <authorList>
            <consortium name="Lawrence Berkeley National Laboratory"/>
            <person name="Hensen N."/>
            <person name="Bonometti L."/>
            <person name="Westerberg I."/>
            <person name="Brannstrom I.O."/>
            <person name="Guillou S."/>
            <person name="Cros-Aarteil S."/>
            <person name="Calhoun S."/>
            <person name="Haridas S."/>
            <person name="Kuo A."/>
            <person name="Mondo S."/>
            <person name="Pangilinan J."/>
            <person name="Riley R."/>
            <person name="Labutti K."/>
            <person name="Andreopoulos B."/>
            <person name="Lipzen A."/>
            <person name="Chen C."/>
            <person name="Yanf M."/>
            <person name="Daum C."/>
            <person name="Ng V."/>
            <person name="Clum A."/>
            <person name="Steindorff A."/>
            <person name="Ohm R."/>
            <person name="Martin F."/>
            <person name="Silar P."/>
            <person name="Natvig D."/>
            <person name="Lalanne C."/>
            <person name="Gautier V."/>
            <person name="Ament-Velasquez S.L."/>
            <person name="Kruys A."/>
            <person name="Hutchinson M.I."/>
            <person name="Powell A.J."/>
            <person name="Barry K."/>
            <person name="Miller A.N."/>
            <person name="Grigoriev I.V."/>
            <person name="Debuchy R."/>
            <person name="Gladieux P."/>
            <person name="Thoren M.H."/>
            <person name="Johannesson H."/>
        </authorList>
    </citation>
    <scope>NUCLEOTIDE SEQUENCE</scope>
    <source>
        <strain evidence="1">CBS 606.72</strain>
    </source>
</reference>
<evidence type="ECO:0008006" key="3">
    <source>
        <dbReference type="Google" id="ProtNLM"/>
    </source>
</evidence>
<dbReference type="Pfam" id="PF14022">
    <property type="entry name" value="DUF4238"/>
    <property type="match status" value="1"/>
</dbReference>
<dbReference type="EMBL" id="JAULSU010000002">
    <property type="protein sequence ID" value="KAK0627458.1"/>
    <property type="molecule type" value="Genomic_DNA"/>
</dbReference>
<name>A0AA40C7W1_9PEZI</name>
<dbReference type="InterPro" id="IPR025332">
    <property type="entry name" value="DUF4238"/>
</dbReference>
<dbReference type="AlphaFoldDB" id="A0AA40C7W1"/>
<comment type="caution">
    <text evidence="1">The sequence shown here is derived from an EMBL/GenBank/DDBJ whole genome shotgun (WGS) entry which is preliminary data.</text>
</comment>
<organism evidence="1 2">
    <name type="scientific">Immersiella caudata</name>
    <dbReference type="NCBI Taxonomy" id="314043"/>
    <lineage>
        <taxon>Eukaryota</taxon>
        <taxon>Fungi</taxon>
        <taxon>Dikarya</taxon>
        <taxon>Ascomycota</taxon>
        <taxon>Pezizomycotina</taxon>
        <taxon>Sordariomycetes</taxon>
        <taxon>Sordariomycetidae</taxon>
        <taxon>Sordariales</taxon>
        <taxon>Lasiosphaeriaceae</taxon>
        <taxon>Immersiella</taxon>
    </lineage>
</organism>
<protein>
    <recommendedName>
        <fullName evidence="3">DUF4238 domain-containing protein</fullName>
    </recommendedName>
</protein>
<evidence type="ECO:0000313" key="2">
    <source>
        <dbReference type="Proteomes" id="UP001175000"/>
    </source>
</evidence>